<dbReference type="OrthoDB" id="9785375at2"/>
<evidence type="ECO:0008006" key="3">
    <source>
        <dbReference type="Google" id="ProtNLM"/>
    </source>
</evidence>
<protein>
    <recommendedName>
        <fullName evidence="3">Nucleotide-diphospho-sugar transferase</fullName>
    </recommendedName>
</protein>
<sequence length="305" mass="36039">MAIASSGMKFRTPVLMVIFNRPDTTRQVFEAIRQVKPPRLYIAADGPRPHVLSDAAKCKETRKIIDEVDWECEVKTLFRETNLNCGVAPSSAFTWFFEHEEEGIILEDDCLPSQSFFWYCQDLLERYRDDLRVMHIGGNNFLHGWQHDQDYSYYFSRSGYVWGWATWRRAWKLFDFDISLYQKLRAKGYFDGFFMNPLERFYRLRKFDLTVARRGTVDWWDYQWEFARFIHSGLAIVPQKNLIRNLGFGTDATHTTNGKSKNADMVALDLEMPLKHPPFVVRDVVSDRRSFQNLIKEIVRSKIKV</sequence>
<organism evidence="1 2">
    <name type="scientific">Fulvivirga imtechensis AK7</name>
    <dbReference type="NCBI Taxonomy" id="1237149"/>
    <lineage>
        <taxon>Bacteria</taxon>
        <taxon>Pseudomonadati</taxon>
        <taxon>Bacteroidota</taxon>
        <taxon>Cytophagia</taxon>
        <taxon>Cytophagales</taxon>
        <taxon>Fulvivirgaceae</taxon>
        <taxon>Fulvivirga</taxon>
    </lineage>
</organism>
<comment type="caution">
    <text evidence="1">The sequence shown here is derived from an EMBL/GenBank/DDBJ whole genome shotgun (WGS) entry which is preliminary data.</text>
</comment>
<dbReference type="eggNOG" id="COG1216">
    <property type="taxonomic scope" value="Bacteria"/>
</dbReference>
<dbReference type="SUPFAM" id="SSF53448">
    <property type="entry name" value="Nucleotide-diphospho-sugar transferases"/>
    <property type="match status" value="1"/>
</dbReference>
<evidence type="ECO:0000313" key="2">
    <source>
        <dbReference type="Proteomes" id="UP000011135"/>
    </source>
</evidence>
<dbReference type="Proteomes" id="UP000011135">
    <property type="component" value="Unassembled WGS sequence"/>
</dbReference>
<keyword evidence="2" id="KW-1185">Reference proteome</keyword>
<dbReference type="STRING" id="1237149.C900_00339"/>
<dbReference type="Gene3D" id="3.90.550.10">
    <property type="entry name" value="Spore Coat Polysaccharide Biosynthesis Protein SpsA, Chain A"/>
    <property type="match status" value="1"/>
</dbReference>
<evidence type="ECO:0000313" key="1">
    <source>
        <dbReference type="EMBL" id="ELR68505.1"/>
    </source>
</evidence>
<dbReference type="RefSeq" id="WP_009583254.1">
    <property type="nucleotide sequence ID" value="NZ_AMZN01000111.1"/>
</dbReference>
<dbReference type="AlphaFoldDB" id="L8JI54"/>
<dbReference type="InterPro" id="IPR029044">
    <property type="entry name" value="Nucleotide-diphossugar_trans"/>
</dbReference>
<name>L8JI54_9BACT</name>
<dbReference type="EMBL" id="AMZN01000111">
    <property type="protein sequence ID" value="ELR68505.1"/>
    <property type="molecule type" value="Genomic_DNA"/>
</dbReference>
<gene>
    <name evidence="1" type="ORF">C900_00339</name>
</gene>
<reference evidence="1 2" key="1">
    <citation type="submission" date="2012-12" db="EMBL/GenBank/DDBJ databases">
        <title>Genome assembly of Fulvivirga imtechensis AK7.</title>
        <authorList>
            <person name="Nupur N."/>
            <person name="Khatri I."/>
            <person name="Kumar R."/>
            <person name="Subramanian S."/>
            <person name="Pinnaka A."/>
        </authorList>
    </citation>
    <scope>NUCLEOTIDE SEQUENCE [LARGE SCALE GENOMIC DNA]</scope>
    <source>
        <strain evidence="1 2">AK7</strain>
    </source>
</reference>
<proteinExistence type="predicted"/>
<accession>L8JI54</accession>
<dbReference type="PATRIC" id="fig|1237149.3.peg.5453"/>